<evidence type="ECO:0000313" key="1">
    <source>
        <dbReference type="Proteomes" id="UP000095286"/>
    </source>
</evidence>
<reference evidence="2" key="1">
    <citation type="submission" date="2016-11" db="UniProtKB">
        <authorList>
            <consortium name="WormBaseParasite"/>
        </authorList>
    </citation>
    <scope>IDENTIFICATION</scope>
    <source>
        <strain evidence="2">KR3021</strain>
    </source>
</reference>
<evidence type="ECO:0000313" key="2">
    <source>
        <dbReference type="WBParaSite" id="RSKR_0001087000.1"/>
    </source>
</evidence>
<proteinExistence type="predicted"/>
<organism evidence="1 2">
    <name type="scientific">Rhabditophanes sp. KR3021</name>
    <dbReference type="NCBI Taxonomy" id="114890"/>
    <lineage>
        <taxon>Eukaryota</taxon>
        <taxon>Metazoa</taxon>
        <taxon>Ecdysozoa</taxon>
        <taxon>Nematoda</taxon>
        <taxon>Chromadorea</taxon>
        <taxon>Rhabditida</taxon>
        <taxon>Tylenchina</taxon>
        <taxon>Panagrolaimomorpha</taxon>
        <taxon>Strongyloidoidea</taxon>
        <taxon>Alloionematidae</taxon>
        <taxon>Rhabditophanes</taxon>
    </lineage>
</organism>
<accession>A0AC35UHE0</accession>
<protein>
    <submittedName>
        <fullName evidence="2">PAP-associated domain-containing protein</fullName>
    </submittedName>
</protein>
<sequence length="333" mass="39140">MDKFTFELERFSWRHRQKKDMFVAKTRMAALIDSVVVKECYPQSKTFLTGSTLTYLGFHKSDLDLCIFVDPTLGNNCLIQKDKAKYRPHLVKIQKRFVAKFGDIIESTKIITATVPILRIYLNPDYDDLEIDISLHNVPGILNTKLLHYYSSYDIRFSQLAIIVKAWMKTYEFNDSRNGFFNSYSISLMVLHYLQCGITPPILPNLLKLKGSFFDFNNLDNTFFQPIKINPLIEVNKQPISELLISFFDYYTKVDFNKYGISIEKGALFKLDTKHRDPIFIEEPFEKMNTARCMRRRNWKHYVIPMMENTLDSLLEGNNFELKINNHPIKITF</sequence>
<dbReference type="Proteomes" id="UP000095286">
    <property type="component" value="Unplaced"/>
</dbReference>
<dbReference type="WBParaSite" id="RSKR_0001087000.1">
    <property type="protein sequence ID" value="RSKR_0001087000.1"/>
    <property type="gene ID" value="RSKR_0001087000"/>
</dbReference>
<name>A0AC35UHE0_9BILA</name>